<keyword evidence="4" id="KW-1185">Reference proteome</keyword>
<evidence type="ECO:0008006" key="5">
    <source>
        <dbReference type="Google" id="ProtNLM"/>
    </source>
</evidence>
<protein>
    <recommendedName>
        <fullName evidence="5">Anti-sigma factor</fullName>
    </recommendedName>
</protein>
<feature type="region of interest" description="Disordered" evidence="1">
    <location>
        <begin position="66"/>
        <end position="87"/>
    </location>
</feature>
<feature type="transmembrane region" description="Helical" evidence="2">
    <location>
        <begin position="44"/>
        <end position="62"/>
    </location>
</feature>
<dbReference type="EMBL" id="JAJGNP010000002">
    <property type="protein sequence ID" value="MCC4231824.1"/>
    <property type="molecule type" value="Genomic_DNA"/>
</dbReference>
<keyword evidence="2" id="KW-1133">Transmembrane helix</keyword>
<evidence type="ECO:0000256" key="2">
    <source>
        <dbReference type="SAM" id="Phobius"/>
    </source>
</evidence>
<proteinExistence type="predicted"/>
<comment type="caution">
    <text evidence="3">The sequence shown here is derived from an EMBL/GenBank/DDBJ whole genome shotgun (WGS) entry which is preliminary data.</text>
</comment>
<dbReference type="RefSeq" id="WP_228226268.1">
    <property type="nucleotide sequence ID" value="NZ_JAJGNP010000002.1"/>
</dbReference>
<evidence type="ECO:0000256" key="1">
    <source>
        <dbReference type="SAM" id="MobiDB-lite"/>
    </source>
</evidence>
<reference evidence="3 4" key="1">
    <citation type="submission" date="2021-10" db="EMBL/GenBank/DDBJ databases">
        <title>The diversity and Nitrogen Metabolism of Culturable Nitrate-Utilizing Bacteria Within the Oxygen Minimum Zone of the Changjiang (Yangtze River)Estuary.</title>
        <authorList>
            <person name="Zhang D."/>
            <person name="Zheng J."/>
            <person name="Liu S."/>
            <person name="He W."/>
        </authorList>
    </citation>
    <scope>NUCLEOTIDE SEQUENCE [LARGE SCALE GENOMIC DNA]</scope>
    <source>
        <strain evidence="3 4">FXH275-2</strain>
    </source>
</reference>
<accession>A0ABS8GZY6</accession>
<evidence type="ECO:0000313" key="4">
    <source>
        <dbReference type="Proteomes" id="UP001198830"/>
    </source>
</evidence>
<sequence>MMADLDHWLNAIRSEPSDGRLARMDAAVMQGLVRHRDRTTARRSLMLAGLLAIGVGWAGSLVPGAPAQATSPPIGMSDYAPSSLLGQ</sequence>
<name>A0ABS8GZY6_9SPHN</name>
<organism evidence="3 4">
    <name type="scientific">Sphingobium soli</name>
    <dbReference type="NCBI Taxonomy" id="1591116"/>
    <lineage>
        <taxon>Bacteria</taxon>
        <taxon>Pseudomonadati</taxon>
        <taxon>Pseudomonadota</taxon>
        <taxon>Alphaproteobacteria</taxon>
        <taxon>Sphingomonadales</taxon>
        <taxon>Sphingomonadaceae</taxon>
        <taxon>Sphingobium</taxon>
    </lineage>
</organism>
<evidence type="ECO:0000313" key="3">
    <source>
        <dbReference type="EMBL" id="MCC4231824.1"/>
    </source>
</evidence>
<dbReference type="Proteomes" id="UP001198830">
    <property type="component" value="Unassembled WGS sequence"/>
</dbReference>
<gene>
    <name evidence="3" type="ORF">LL253_03855</name>
</gene>
<keyword evidence="2" id="KW-0812">Transmembrane</keyword>
<keyword evidence="2" id="KW-0472">Membrane</keyword>